<gene>
    <name evidence="9" type="ORF">JL106_05700</name>
</gene>
<evidence type="ECO:0000313" key="10">
    <source>
        <dbReference type="Proteomes" id="UP000663792"/>
    </source>
</evidence>
<feature type="transmembrane region" description="Helical" evidence="7">
    <location>
        <begin position="138"/>
        <end position="156"/>
    </location>
</feature>
<evidence type="ECO:0000256" key="4">
    <source>
        <dbReference type="ARBA" id="ARBA00022989"/>
    </source>
</evidence>
<proteinExistence type="inferred from homology"/>
<evidence type="ECO:0000259" key="8">
    <source>
        <dbReference type="Pfam" id="PF13515"/>
    </source>
</evidence>
<comment type="caution">
    <text evidence="9">The sequence shown here is derived from an EMBL/GenBank/DDBJ whole genome shotgun (WGS) entry which is preliminary data.</text>
</comment>
<dbReference type="AlphaFoldDB" id="A0A938YE57"/>
<keyword evidence="3 7" id="KW-0812">Transmembrane</keyword>
<accession>A0A938YE57</accession>
<dbReference type="RefSeq" id="WP_205259741.1">
    <property type="nucleotide sequence ID" value="NZ_JAERWK010000008.1"/>
</dbReference>
<evidence type="ECO:0000313" key="9">
    <source>
        <dbReference type="EMBL" id="MBM9466777.1"/>
    </source>
</evidence>
<evidence type="ECO:0000256" key="3">
    <source>
        <dbReference type="ARBA" id="ARBA00022692"/>
    </source>
</evidence>
<dbReference type="PANTHER" id="PTHR30509:SF9">
    <property type="entry name" value="MULTIDRUG RESISTANCE PROTEIN MDTO"/>
    <property type="match status" value="1"/>
</dbReference>
<protein>
    <submittedName>
        <fullName evidence="9">FUSC family protein</fullName>
    </submittedName>
</protein>
<reference evidence="9" key="1">
    <citation type="submission" date="2021-01" db="EMBL/GenBank/DDBJ databases">
        <title>YIM 132084 draft genome.</title>
        <authorList>
            <person name="An D."/>
        </authorList>
    </citation>
    <scope>NUCLEOTIDE SEQUENCE</scope>
    <source>
        <strain evidence="9">YIM 132084</strain>
    </source>
</reference>
<keyword evidence="4 7" id="KW-1133">Transmembrane helix</keyword>
<dbReference type="Proteomes" id="UP000663792">
    <property type="component" value="Unassembled WGS sequence"/>
</dbReference>
<sequence>MGNGSGQRATDRLRPFGSRLRPGRIGGSRRARLRRLVGIDRRTLLQAVKVAVSAGVAWQLALLWTHSAAPIWAPISACLIALLTVQASVRDAAEKILAVLAGIAVAILLGGLVGLHVWSICLTVFVCVLIGRLLRLGGGAAVQVSVSGLFVLAIGSSTGPERLLDTLIGAGVAVAVNLLIVPPNHVQQARRAAANLVDGVLDVLQEMADGIGRPWRAEQTAHWLRDARGQTGRAAEAEREVETAGQSLQLVPGRGGWAAVLGDVEQAVDTMRIVEVQVRVLARTLRDTALKVPSAEDGSQPPYTMASEMLGHAADAVERFGQALLDTERTPRAVADAETAIGAARRHIQRINADVADMVAANLGRGILLGALVVETSRILDQLDGGLRAAAGLSNPTDLGLAGA</sequence>
<evidence type="ECO:0000256" key="1">
    <source>
        <dbReference type="ARBA" id="ARBA00004651"/>
    </source>
</evidence>
<feature type="transmembrane region" description="Helical" evidence="7">
    <location>
        <begin position="96"/>
        <end position="118"/>
    </location>
</feature>
<feature type="transmembrane region" description="Helical" evidence="7">
    <location>
        <begin position="44"/>
        <end position="65"/>
    </location>
</feature>
<keyword evidence="5 7" id="KW-0472">Membrane</keyword>
<feature type="transmembrane region" description="Helical" evidence="7">
    <location>
        <begin position="71"/>
        <end position="89"/>
    </location>
</feature>
<dbReference type="InterPro" id="IPR049453">
    <property type="entry name" value="Memb_transporter_dom"/>
</dbReference>
<comment type="similarity">
    <text evidence="6">Belongs to the YccS/YhfK family.</text>
</comment>
<evidence type="ECO:0000256" key="6">
    <source>
        <dbReference type="ARBA" id="ARBA00043993"/>
    </source>
</evidence>
<comment type="subcellular location">
    <subcellularLocation>
        <location evidence="1">Cell membrane</location>
        <topology evidence="1">Multi-pass membrane protein</topology>
    </subcellularLocation>
</comment>
<dbReference type="Pfam" id="PF13515">
    <property type="entry name" value="FUSC_2"/>
    <property type="match status" value="1"/>
</dbReference>
<keyword evidence="2" id="KW-1003">Cell membrane</keyword>
<evidence type="ECO:0000256" key="7">
    <source>
        <dbReference type="SAM" id="Phobius"/>
    </source>
</evidence>
<organism evidence="9 10">
    <name type="scientific">Nakamurella leprariae</name>
    <dbReference type="NCBI Taxonomy" id="2803911"/>
    <lineage>
        <taxon>Bacteria</taxon>
        <taxon>Bacillati</taxon>
        <taxon>Actinomycetota</taxon>
        <taxon>Actinomycetes</taxon>
        <taxon>Nakamurellales</taxon>
        <taxon>Nakamurellaceae</taxon>
        <taxon>Nakamurella</taxon>
    </lineage>
</organism>
<name>A0A938YE57_9ACTN</name>
<dbReference type="GO" id="GO:0005886">
    <property type="term" value="C:plasma membrane"/>
    <property type="evidence" value="ECO:0007669"/>
    <property type="project" value="UniProtKB-SubCell"/>
</dbReference>
<feature type="transmembrane region" description="Helical" evidence="7">
    <location>
        <begin position="163"/>
        <end position="181"/>
    </location>
</feature>
<feature type="domain" description="Integral membrane bound transporter" evidence="8">
    <location>
        <begin position="57"/>
        <end position="176"/>
    </location>
</feature>
<evidence type="ECO:0000256" key="2">
    <source>
        <dbReference type="ARBA" id="ARBA00022475"/>
    </source>
</evidence>
<evidence type="ECO:0000256" key="5">
    <source>
        <dbReference type="ARBA" id="ARBA00023136"/>
    </source>
</evidence>
<keyword evidence="10" id="KW-1185">Reference proteome</keyword>
<dbReference type="EMBL" id="JAERWK010000008">
    <property type="protein sequence ID" value="MBM9466777.1"/>
    <property type="molecule type" value="Genomic_DNA"/>
</dbReference>
<dbReference type="PANTHER" id="PTHR30509">
    <property type="entry name" value="P-HYDROXYBENZOIC ACID EFFLUX PUMP SUBUNIT-RELATED"/>
    <property type="match status" value="1"/>
</dbReference>